<name>A0AAW7K1F0_9GAMM</name>
<dbReference type="Proteomes" id="UP001167864">
    <property type="component" value="Unassembled WGS sequence"/>
</dbReference>
<accession>A0AAW7K1F0</accession>
<reference evidence="3" key="1">
    <citation type="submission" date="2023-06" db="EMBL/GenBank/DDBJ databases">
        <authorList>
            <person name="Polev D.E."/>
            <person name="Saitova A.T."/>
            <person name="Bogumilchik E.A."/>
            <person name="Kokorina G.I."/>
            <person name="Voskresenskaia E.A."/>
        </authorList>
    </citation>
    <scope>NUCLEOTIDE SEQUENCE</scope>
    <source>
        <strain evidence="3">2145 StPb PI</strain>
    </source>
</reference>
<gene>
    <name evidence="3" type="ORF">QVN42_16475</name>
</gene>
<dbReference type="InterPro" id="IPR038765">
    <property type="entry name" value="Papain-like_cys_pep_sf"/>
</dbReference>
<protein>
    <submittedName>
        <fullName evidence="3">SH3 domain-containing protein</fullName>
    </submittedName>
</protein>
<dbReference type="AlphaFoldDB" id="A0AAW7K1F0"/>
<organism evidence="3 4">
    <name type="scientific">Yersinia nurmii</name>
    <dbReference type="NCBI Taxonomy" id="685706"/>
    <lineage>
        <taxon>Bacteria</taxon>
        <taxon>Pseudomonadati</taxon>
        <taxon>Pseudomonadota</taxon>
        <taxon>Gammaproteobacteria</taxon>
        <taxon>Enterobacterales</taxon>
        <taxon>Yersiniaceae</taxon>
        <taxon>Yersinia</taxon>
    </lineage>
</organism>
<feature type="domain" description="SH3b1" evidence="2">
    <location>
        <begin position="171"/>
        <end position="222"/>
    </location>
</feature>
<dbReference type="SUPFAM" id="SSF54001">
    <property type="entry name" value="Cysteine proteinases"/>
    <property type="match status" value="1"/>
</dbReference>
<dbReference type="InterPro" id="IPR039439">
    <property type="entry name" value="SH3b1_dom"/>
</dbReference>
<evidence type="ECO:0000256" key="1">
    <source>
        <dbReference type="SAM" id="SignalP"/>
    </source>
</evidence>
<feature type="chain" id="PRO_5043488075" evidence="1">
    <location>
        <begin position="23"/>
        <end position="475"/>
    </location>
</feature>
<feature type="signal peptide" evidence="1">
    <location>
        <begin position="1"/>
        <end position="22"/>
    </location>
</feature>
<keyword evidence="1" id="KW-0732">Signal</keyword>
<dbReference type="RefSeq" id="WP_289818265.1">
    <property type="nucleotide sequence ID" value="NZ_JAUEHU010000019.1"/>
</dbReference>
<sequence>MAHHCRSILLLVIACFMTQAIASTRSLFPLQAYNQSPTYWFPPNAPDYIKPLVPAKLQQQAHQNLLKHYFGGNPTSSSPWDEHYVQQRLPDKGTDSIASSIKKMLERFDNVDAKGDSINYGSNYRPYTQTWIDAIRTNVQLTQFKSLYFHAEQRGITVRPTMVRVLPTNDPSFYSDTIAGEGYPFDNLQESRLHIGTPIYVIGHSADTLWSFIMSPDLQGWVLSDSIAFADDAFIQLWRSAARKKMAVITDFNVALTEPHQSRIYASDDIGSILPQLDAQHLMIPVVNNRQQAVIHIARVAPDKISTLPLTANRKNFSLLIQRSLGRPYGWGGLYGYNDCSSELKNLMTAFGFWLPTHSSKQITQGKTVDLSQYPPSERLDFLAKHGRPFMTLIHIRGHIMLYVGNTDTDEERPMTFQNIWGLGPEDHSRRSIIGQSVLFPLLLSYPEDRSLASLAAGPIFQISYLDQPTYIDKS</sequence>
<proteinExistence type="predicted"/>
<evidence type="ECO:0000259" key="2">
    <source>
        <dbReference type="Pfam" id="PF12913"/>
    </source>
</evidence>
<dbReference type="Gene3D" id="3.90.1720.10">
    <property type="entry name" value="endopeptidase domain like (from Nostoc punctiforme)"/>
    <property type="match status" value="1"/>
</dbReference>
<dbReference type="InterPro" id="IPR027017">
    <property type="entry name" value="P60_peptidase_YkfC"/>
</dbReference>
<dbReference type="EMBL" id="JAUEHU010000019">
    <property type="protein sequence ID" value="MDN0088948.1"/>
    <property type="molecule type" value="Genomic_DNA"/>
</dbReference>
<dbReference type="PIRSF" id="PIRSF019015">
    <property type="entry name" value="P60_peptidase_YkfC"/>
    <property type="match status" value="1"/>
</dbReference>
<dbReference type="Pfam" id="PF12913">
    <property type="entry name" value="SH3_6"/>
    <property type="match status" value="1"/>
</dbReference>
<evidence type="ECO:0000313" key="3">
    <source>
        <dbReference type="EMBL" id="MDN0088948.1"/>
    </source>
</evidence>
<evidence type="ECO:0000313" key="4">
    <source>
        <dbReference type="Proteomes" id="UP001167864"/>
    </source>
</evidence>
<comment type="caution">
    <text evidence="3">The sequence shown here is derived from an EMBL/GenBank/DDBJ whole genome shotgun (WGS) entry which is preliminary data.</text>
</comment>